<name>A0ABN9JR01_9RALS</name>
<dbReference type="EMBL" id="CATZLL010000018">
    <property type="protein sequence ID" value="CAJ0821577.1"/>
    <property type="molecule type" value="Genomic_DNA"/>
</dbReference>
<protein>
    <recommendedName>
        <fullName evidence="4">Pentapeptide repeat-containing protein</fullName>
    </recommendedName>
</protein>
<evidence type="ECO:0000313" key="3">
    <source>
        <dbReference type="Proteomes" id="UP001189757"/>
    </source>
</evidence>
<dbReference type="InterPro" id="IPR001646">
    <property type="entry name" value="5peptide_repeat"/>
</dbReference>
<dbReference type="Pfam" id="PF00805">
    <property type="entry name" value="Pentapeptide"/>
    <property type="match status" value="1"/>
</dbReference>
<dbReference type="SUPFAM" id="SSF141571">
    <property type="entry name" value="Pentapeptide repeat-like"/>
    <property type="match status" value="1"/>
</dbReference>
<dbReference type="Gene3D" id="2.160.20.80">
    <property type="entry name" value="E3 ubiquitin-protein ligase SopA"/>
    <property type="match status" value="1"/>
</dbReference>
<reference evidence="2 3" key="1">
    <citation type="submission" date="2023-07" db="EMBL/GenBank/DDBJ databases">
        <authorList>
            <person name="Peeters C."/>
        </authorList>
    </citation>
    <scope>NUCLEOTIDE SEQUENCE [LARGE SCALE GENOMIC DNA]</scope>
    <source>
        <strain evidence="2 3">LMG 18101</strain>
    </source>
</reference>
<keyword evidence="1" id="KW-1133">Transmembrane helix</keyword>
<accession>A0ABN9JR01</accession>
<comment type="caution">
    <text evidence="2">The sequence shown here is derived from an EMBL/GenBank/DDBJ whole genome shotgun (WGS) entry which is preliminary data.</text>
</comment>
<dbReference type="InterPro" id="IPR051082">
    <property type="entry name" value="Pentapeptide-BTB/POZ_domain"/>
</dbReference>
<dbReference type="Proteomes" id="UP001189757">
    <property type="component" value="Unassembled WGS sequence"/>
</dbReference>
<gene>
    <name evidence="2" type="ORF">LMG18101_04673</name>
</gene>
<keyword evidence="1" id="KW-0472">Membrane</keyword>
<dbReference type="RefSeq" id="WP_316682564.1">
    <property type="nucleotide sequence ID" value="NZ_CATZLL010000018.1"/>
</dbReference>
<evidence type="ECO:0000313" key="2">
    <source>
        <dbReference type="EMBL" id="CAJ0821577.1"/>
    </source>
</evidence>
<feature type="transmembrane region" description="Helical" evidence="1">
    <location>
        <begin position="26"/>
        <end position="48"/>
    </location>
</feature>
<evidence type="ECO:0008006" key="4">
    <source>
        <dbReference type="Google" id="ProtNLM"/>
    </source>
</evidence>
<keyword evidence="1" id="KW-0812">Transmembrane</keyword>
<organism evidence="2 3">
    <name type="scientific">Ralstonia flaminis</name>
    <dbReference type="NCBI Taxonomy" id="3058597"/>
    <lineage>
        <taxon>Bacteria</taxon>
        <taxon>Pseudomonadati</taxon>
        <taxon>Pseudomonadota</taxon>
        <taxon>Betaproteobacteria</taxon>
        <taxon>Burkholderiales</taxon>
        <taxon>Burkholderiaceae</taxon>
        <taxon>Ralstonia</taxon>
    </lineage>
</organism>
<dbReference type="PANTHER" id="PTHR14136">
    <property type="entry name" value="BTB_POZ DOMAIN-CONTAINING PROTEIN KCTD9"/>
    <property type="match status" value="1"/>
</dbReference>
<evidence type="ECO:0000256" key="1">
    <source>
        <dbReference type="SAM" id="Phobius"/>
    </source>
</evidence>
<dbReference type="PANTHER" id="PTHR14136:SF17">
    <property type="entry name" value="BTB_POZ DOMAIN-CONTAINING PROTEIN KCTD9"/>
    <property type="match status" value="1"/>
</dbReference>
<keyword evidence="3" id="KW-1185">Reference proteome</keyword>
<proteinExistence type="predicted"/>
<sequence length="388" mass="43279">MKNKFKNWAYDHKRAKRRDRVTKSDLYQLFVAVAMLAVVITQTTLLHLQNKRIDEQIYISQAAPAWQALPQIEGLAVQLRKDAKNSCIDREMLVKDARTLGEILMLTCWSELAKIHATTKERYQWLEVWSRQHGRMAEANLNRDGVLVSRYEDSPNASFNVQNFEFIRNAYLEPSVEAAATAEVITEAMLPYRSLDVKIGGKSADTPELSPRPISRERALVLKQFINNGYGPVGNFDSALLDNFEFVNVQLGGIRLKGASLKCASFNGSDLRFATFDDADLRKAKFSRSDLRGSRWNHAILDGASFDRVLMPSAAAFRPASLRNVNLEGAIVDAPDWLTELGATGPVIAGFDASEWVATPDNGHHGYAIARRVPVSSAQPNLGCDPRD</sequence>